<comment type="similarity">
    <text evidence="1">Belongs to the nuclear import and ribosome assembly adapter family.</text>
</comment>
<protein>
    <recommendedName>
        <fullName evidence="2">SYO1-like TPR repeats domain-containing protein</fullName>
    </recommendedName>
</protein>
<dbReference type="PANTHER" id="PTHR13347">
    <property type="entry name" value="HEAT REPEAT-CONTAINING PROTEIN 3"/>
    <property type="match status" value="1"/>
</dbReference>
<dbReference type="eggNOG" id="ENOG502QWR9">
    <property type="taxonomic scope" value="Eukaryota"/>
</dbReference>
<dbReference type="Pfam" id="PF25567">
    <property type="entry name" value="TPR_SYO1"/>
    <property type="match status" value="1"/>
</dbReference>
<dbReference type="KEGG" id="ppa:PAS_chr2-1_0713"/>
<sequence length="645" mass="73917">MAKIKQRSRIAKLRNKAAYQKKKGDEAEGASSVDQVFPLIERLQSSTDLHERVITVSTISILCNDTALRKSFLKEKLVKLLLEESLKGADNQLFSQVFILLKILIEEEGYDIGAYVWRLNIWNIILKAFEAAYTEIKSNDQSQINQSTEAAQLMEIALDLVLSLLDADNADNSFSGKVYSQIVEDNLTQHVTNLLNMDHAPANVYRAGLGYLFNLCNYSAEFVKGLKKDEEVQFAILEHKATDELSKLYLEGLKFHFFEIERKQNIDQFLANAYKYILEIITPIDVQGQLTALGSSGSSIHSSEARIQLLSIDVGLDLLATLVEYNGTQAELDEYERIEVNPELLEFYEDSLGKTVLELWKFSNFQHRVSRVLNNLFWLMLTNKTPLNEVWYQSQANFLREELVPKLFHIVEYGNFDDFELFVEDKLDYLNLAWVLLKSQKSVGYFSLDDLIGLFSLPKLASLYEFSMKLLINNYKQDSEFLLSPYTIQQFFTSLVGINTELALNISSSNSYIDVIDIISQFHIQLLGTSLMILNPKVRFESKVITEQSNYSAKKVKDNFGTSLETICIETINSFFDIFSDASFSYDQPIFVLKNVGLQLQDFLKSYRTVYKSIDKNKFNGLKIKSEETLTNLERFIQYKKSESG</sequence>
<dbReference type="RefSeq" id="XP_002491642.1">
    <property type="nucleotide sequence ID" value="XM_002491597.1"/>
</dbReference>
<dbReference type="GO" id="GO:0006606">
    <property type="term" value="P:protein import into nucleus"/>
    <property type="evidence" value="ECO:0007669"/>
    <property type="project" value="TreeGrafter"/>
</dbReference>
<dbReference type="InParanoid" id="C4R1I8"/>
<reference evidence="3 4" key="1">
    <citation type="journal article" date="2009" name="Nat. Biotechnol.">
        <title>Genome sequence of the recombinant protein production host Pichia pastoris.</title>
        <authorList>
            <person name="De Schutter K."/>
            <person name="Lin Y.C."/>
            <person name="Tiels P."/>
            <person name="Van Hecke A."/>
            <person name="Glinka S."/>
            <person name="Weber-Lehmann J."/>
            <person name="Rouze P."/>
            <person name="Van de Peer Y."/>
            <person name="Callewaert N."/>
        </authorList>
    </citation>
    <scope>NUCLEOTIDE SEQUENCE [LARGE SCALE GENOMIC DNA]</scope>
    <source>
        <strain evidence="4">GS115 / ATCC 20864</strain>
    </source>
</reference>
<proteinExistence type="inferred from homology"/>
<keyword evidence="4" id="KW-1185">Reference proteome</keyword>
<dbReference type="PANTHER" id="PTHR13347:SF1">
    <property type="entry name" value="HEAT REPEAT-CONTAINING PROTEIN 3"/>
    <property type="match status" value="1"/>
</dbReference>
<dbReference type="HOGENOM" id="CLU_446315_0_0_1"/>
<evidence type="ECO:0000313" key="3">
    <source>
        <dbReference type="EMBL" id="CAY69362.1"/>
    </source>
</evidence>
<dbReference type="OrthoDB" id="288703at2759"/>
<evidence type="ECO:0000256" key="1">
    <source>
        <dbReference type="ARBA" id="ARBA00049983"/>
    </source>
</evidence>
<dbReference type="GeneID" id="8198331"/>
<dbReference type="AlphaFoldDB" id="C4R1I8"/>
<dbReference type="GO" id="GO:0051082">
    <property type="term" value="F:unfolded protein binding"/>
    <property type="evidence" value="ECO:0007669"/>
    <property type="project" value="TreeGrafter"/>
</dbReference>
<dbReference type="SUPFAM" id="SSF48371">
    <property type="entry name" value="ARM repeat"/>
    <property type="match status" value="1"/>
</dbReference>
<dbReference type="InterPro" id="IPR016024">
    <property type="entry name" value="ARM-type_fold"/>
</dbReference>
<dbReference type="EMBL" id="FN392320">
    <property type="protein sequence ID" value="CAY69362.1"/>
    <property type="molecule type" value="Genomic_DNA"/>
</dbReference>
<name>C4R1I8_KOMPG</name>
<evidence type="ECO:0000259" key="2">
    <source>
        <dbReference type="Pfam" id="PF25567"/>
    </source>
</evidence>
<feature type="domain" description="SYO1-like TPR repeats" evidence="2">
    <location>
        <begin position="567"/>
        <end position="643"/>
    </location>
</feature>
<dbReference type="Gene3D" id="1.25.10.10">
    <property type="entry name" value="Leucine-rich Repeat Variant"/>
    <property type="match status" value="1"/>
</dbReference>
<dbReference type="Proteomes" id="UP000000314">
    <property type="component" value="Chromosome 2"/>
</dbReference>
<dbReference type="InterPro" id="IPR057990">
    <property type="entry name" value="TPR_SYO1"/>
</dbReference>
<evidence type="ECO:0000313" key="4">
    <source>
        <dbReference type="Proteomes" id="UP000000314"/>
    </source>
</evidence>
<dbReference type="OMA" id="ADMDMVT"/>
<gene>
    <name evidence="3" type="ordered locus">PAS_chr2-1_0713</name>
</gene>
<accession>C4R1I8</accession>
<dbReference type="InterPro" id="IPR011989">
    <property type="entry name" value="ARM-like"/>
</dbReference>
<dbReference type="STRING" id="644223.C4R1I8"/>
<dbReference type="FunCoup" id="C4R1I8">
    <property type="interactions" value="245"/>
</dbReference>
<organism evidence="3 4">
    <name type="scientific">Komagataella phaffii (strain GS115 / ATCC 20864)</name>
    <name type="common">Yeast</name>
    <name type="synonym">Pichia pastoris</name>
    <dbReference type="NCBI Taxonomy" id="644223"/>
    <lineage>
        <taxon>Eukaryota</taxon>
        <taxon>Fungi</taxon>
        <taxon>Dikarya</taxon>
        <taxon>Ascomycota</taxon>
        <taxon>Saccharomycotina</taxon>
        <taxon>Pichiomycetes</taxon>
        <taxon>Pichiales</taxon>
        <taxon>Pichiaceae</taxon>
        <taxon>Komagataella</taxon>
    </lineage>
</organism>
<dbReference type="InterPro" id="IPR052616">
    <property type="entry name" value="SYO1-like"/>
</dbReference>
<dbReference type="GO" id="GO:0042273">
    <property type="term" value="P:ribosomal large subunit biogenesis"/>
    <property type="evidence" value="ECO:0007669"/>
    <property type="project" value="TreeGrafter"/>
</dbReference>